<protein>
    <submittedName>
        <fullName evidence="2">Uncharacterized protein</fullName>
    </submittedName>
</protein>
<sequence length="299" mass="35486">MEAVKEISADIIHKETENYLAQMEKENEIIDKQVRELLGNWENTEEDAIKEYDLPPNSMSIQFLESPQKQSDSRFRESSGKFETQFIEEDRDQIYLHQIKYLESQLENSTKTVESLELKLREKDNKIKELESKLTKTATNYSQSPKRDISFSKEIPVTQTAFSASLKRKEREQEKKIAEMESKLIEERKAMQRLHHLNKELLSKIKEIRTKEDYNKAQLNKTQMRESKIRNLLEENQQLGLMSRQQQKRIHELEDELEETKAAYDTLLASSMEFEEKTRDLYRINQVLNENLKSFIEGE</sequence>
<evidence type="ECO:0000313" key="2">
    <source>
        <dbReference type="EMBL" id="CAG9326278.1"/>
    </source>
</evidence>
<keyword evidence="1" id="KW-0175">Coiled coil</keyword>
<comment type="caution">
    <text evidence="2">The sequence shown here is derived from an EMBL/GenBank/DDBJ whole genome shotgun (WGS) entry which is preliminary data.</text>
</comment>
<feature type="coiled-coil region" evidence="1">
    <location>
        <begin position="99"/>
        <end position="211"/>
    </location>
</feature>
<dbReference type="Proteomes" id="UP001162131">
    <property type="component" value="Unassembled WGS sequence"/>
</dbReference>
<name>A0AAU9JJY4_9CILI</name>
<gene>
    <name evidence="2" type="ORF">BSTOLATCC_MIC40707</name>
</gene>
<accession>A0AAU9JJY4</accession>
<evidence type="ECO:0000313" key="3">
    <source>
        <dbReference type="Proteomes" id="UP001162131"/>
    </source>
</evidence>
<feature type="coiled-coil region" evidence="1">
    <location>
        <begin position="236"/>
        <end position="270"/>
    </location>
</feature>
<dbReference type="EMBL" id="CAJZBQ010000040">
    <property type="protein sequence ID" value="CAG9326278.1"/>
    <property type="molecule type" value="Genomic_DNA"/>
</dbReference>
<keyword evidence="3" id="KW-1185">Reference proteome</keyword>
<organism evidence="2 3">
    <name type="scientific">Blepharisma stoltei</name>
    <dbReference type="NCBI Taxonomy" id="1481888"/>
    <lineage>
        <taxon>Eukaryota</taxon>
        <taxon>Sar</taxon>
        <taxon>Alveolata</taxon>
        <taxon>Ciliophora</taxon>
        <taxon>Postciliodesmatophora</taxon>
        <taxon>Heterotrichea</taxon>
        <taxon>Heterotrichida</taxon>
        <taxon>Blepharismidae</taxon>
        <taxon>Blepharisma</taxon>
    </lineage>
</organism>
<feature type="coiled-coil region" evidence="1">
    <location>
        <begin position="13"/>
        <end position="40"/>
    </location>
</feature>
<evidence type="ECO:0000256" key="1">
    <source>
        <dbReference type="SAM" id="Coils"/>
    </source>
</evidence>
<proteinExistence type="predicted"/>
<reference evidence="2" key="1">
    <citation type="submission" date="2021-09" db="EMBL/GenBank/DDBJ databases">
        <authorList>
            <consortium name="AG Swart"/>
            <person name="Singh M."/>
            <person name="Singh A."/>
            <person name="Seah K."/>
            <person name="Emmerich C."/>
        </authorList>
    </citation>
    <scope>NUCLEOTIDE SEQUENCE</scope>
    <source>
        <strain evidence="2">ATCC30299</strain>
    </source>
</reference>
<dbReference type="AlphaFoldDB" id="A0AAU9JJY4"/>